<protein>
    <submittedName>
        <fullName evidence="1">Uncharacterized protein</fullName>
    </submittedName>
</protein>
<gene>
    <name evidence="1" type="ORF">g.9089</name>
</gene>
<sequence>MFTFTPCTLLVVAVILENAGLFLAYSLFGNSFVANGVYAGYNNVNNPSYTMNSNSYWTDGHCVQDIRVGGRGVSDSFRLPCDRISNMNTLTTDTAMMVGDPSSFCLFSDTPSTLVVVEDGECTMRTYTTNTDGETTIDSYPLTDDECSKVLQRIADEQEKNQKYWKDWSENFFNTLRRAFPPGFPFNR</sequence>
<dbReference type="AlphaFoldDB" id="A0A1B6KY67"/>
<evidence type="ECO:0000313" key="1">
    <source>
        <dbReference type="EMBL" id="JAT16389.1"/>
    </source>
</evidence>
<reference evidence="1" key="1">
    <citation type="submission" date="2015-11" db="EMBL/GenBank/DDBJ databases">
        <title>De novo transcriptome assembly of four potential Pierce s Disease insect vectors from Arizona vineyards.</title>
        <authorList>
            <person name="Tassone E.E."/>
        </authorList>
    </citation>
    <scope>NUCLEOTIDE SEQUENCE</scope>
</reference>
<dbReference type="EMBL" id="GEBQ01023588">
    <property type="protein sequence ID" value="JAT16389.1"/>
    <property type="molecule type" value="Transcribed_RNA"/>
</dbReference>
<accession>A0A1B6KY67</accession>
<name>A0A1B6KY67_9HEMI</name>
<organism evidence="1">
    <name type="scientific">Graphocephala atropunctata</name>
    <dbReference type="NCBI Taxonomy" id="36148"/>
    <lineage>
        <taxon>Eukaryota</taxon>
        <taxon>Metazoa</taxon>
        <taxon>Ecdysozoa</taxon>
        <taxon>Arthropoda</taxon>
        <taxon>Hexapoda</taxon>
        <taxon>Insecta</taxon>
        <taxon>Pterygota</taxon>
        <taxon>Neoptera</taxon>
        <taxon>Paraneoptera</taxon>
        <taxon>Hemiptera</taxon>
        <taxon>Auchenorrhyncha</taxon>
        <taxon>Membracoidea</taxon>
        <taxon>Cicadellidae</taxon>
        <taxon>Cicadellinae</taxon>
        <taxon>Cicadellini</taxon>
        <taxon>Graphocephala</taxon>
    </lineage>
</organism>
<proteinExistence type="predicted"/>